<dbReference type="Gene3D" id="3.30.70.20">
    <property type="match status" value="2"/>
</dbReference>
<dbReference type="PANTHER" id="PTHR43177">
    <property type="entry name" value="PROTEIN NRFC"/>
    <property type="match status" value="1"/>
</dbReference>
<dbReference type="GO" id="GO:0046872">
    <property type="term" value="F:metal ion binding"/>
    <property type="evidence" value="ECO:0007669"/>
    <property type="project" value="UniProtKB-KW"/>
</dbReference>
<feature type="domain" description="4Fe-4S ferredoxin-type" evidence="5">
    <location>
        <begin position="52"/>
        <end position="83"/>
    </location>
</feature>
<dbReference type="Pfam" id="PF13247">
    <property type="entry name" value="Fer4_11"/>
    <property type="match status" value="1"/>
</dbReference>
<sequence>MSKHDTLLIDLDRCVGCMACTVACKIENRVDNGVFWNRVYKMGPEGQFPDNLDMFFFPRQCMHCEDPLCIKVCPTKATYKTENGVVLVDHNKCYGCGYCIWACPYDARTLNKEKGMVEKCMLCAHLTEKGEKPVCVATCLGTCRIFGDINDPNSEISMYLAEHQDRAFQIHPEIGTKPSVIYLRPRKGAKRLCQSNSR</sequence>
<dbReference type="GO" id="GO:0051539">
    <property type="term" value="F:4 iron, 4 sulfur cluster binding"/>
    <property type="evidence" value="ECO:0007669"/>
    <property type="project" value="UniProtKB-KW"/>
</dbReference>
<evidence type="ECO:0000313" key="7">
    <source>
        <dbReference type="Proteomes" id="UP000006053"/>
    </source>
</evidence>
<dbReference type="InterPro" id="IPR050954">
    <property type="entry name" value="ET_IronSulfur_Cluster-Binding"/>
</dbReference>
<dbReference type="eggNOG" id="COG0437">
    <property type="taxonomic scope" value="Bacteria"/>
</dbReference>
<reference evidence="7" key="1">
    <citation type="submission" date="2012-06" db="EMBL/GenBank/DDBJ databases">
        <title>Complete sequence of Desulfitobacterium dehalogenans ATCC 51507.</title>
        <authorList>
            <person name="Lucas S."/>
            <person name="Han J."/>
            <person name="Lapidus A."/>
            <person name="Cheng J.-F."/>
            <person name="Goodwin L."/>
            <person name="Pitluck S."/>
            <person name="Peters L."/>
            <person name="Ovchinnikova G."/>
            <person name="Teshima H."/>
            <person name="Detter J.C."/>
            <person name="Han C."/>
            <person name="Tapia R."/>
            <person name="Land M."/>
            <person name="Hauser L."/>
            <person name="Kyrpides N."/>
            <person name="Ivanova N."/>
            <person name="Pagani I."/>
            <person name="Kruse T."/>
            <person name="de Vos W.M."/>
            <person name="Smidt H."/>
            <person name="Woyke T."/>
        </authorList>
    </citation>
    <scope>NUCLEOTIDE SEQUENCE [LARGE SCALE GENOMIC DNA]</scope>
    <source>
        <strain evidence="7">ATCC 51507 / DSM 9161 / JW/IU-DC1</strain>
    </source>
</reference>
<keyword evidence="7" id="KW-1185">Reference proteome</keyword>
<feature type="domain" description="4Fe-4S ferredoxin-type" evidence="5">
    <location>
        <begin position="84"/>
        <end position="113"/>
    </location>
</feature>
<dbReference type="PROSITE" id="PS51379">
    <property type="entry name" value="4FE4S_FER_2"/>
    <property type="match status" value="3"/>
</dbReference>
<dbReference type="RefSeq" id="WP_014793444.1">
    <property type="nucleotide sequence ID" value="NC_018017.1"/>
</dbReference>
<evidence type="ECO:0000313" key="6">
    <source>
        <dbReference type="EMBL" id="AFL99954.1"/>
    </source>
</evidence>
<dbReference type="STRING" id="756499.Desde_1547"/>
<dbReference type="InterPro" id="IPR017900">
    <property type="entry name" value="4Fe4S_Fe_S_CS"/>
</dbReference>
<evidence type="ECO:0000256" key="1">
    <source>
        <dbReference type="ARBA" id="ARBA00022485"/>
    </source>
</evidence>
<protein>
    <submittedName>
        <fullName evidence="6">Fe-S-cluster-containing hydrogenase subunit</fullName>
    </submittedName>
</protein>
<dbReference type="InterPro" id="IPR017896">
    <property type="entry name" value="4Fe4S_Fe-S-bd"/>
</dbReference>
<evidence type="ECO:0000256" key="3">
    <source>
        <dbReference type="ARBA" id="ARBA00023004"/>
    </source>
</evidence>
<dbReference type="PROSITE" id="PS00198">
    <property type="entry name" value="4FE4S_FER_1"/>
    <property type="match status" value="1"/>
</dbReference>
<dbReference type="SUPFAM" id="SSF54862">
    <property type="entry name" value="4Fe-4S ferredoxins"/>
    <property type="match status" value="1"/>
</dbReference>
<keyword evidence="3" id="KW-0408">Iron</keyword>
<name>I4A7M0_DESDJ</name>
<dbReference type="Pfam" id="PF12797">
    <property type="entry name" value="Fer4_2"/>
    <property type="match status" value="1"/>
</dbReference>
<dbReference type="HOGENOM" id="CLU_043374_1_2_9"/>
<reference evidence="6 7" key="2">
    <citation type="journal article" date="2015" name="J. Bacteriol.">
        <title>Genomic, proteomic, and biochemical analysis of the organohalide respiratory pathway in Desulfitobacterium dehalogenans.</title>
        <authorList>
            <person name="Kruse T."/>
            <person name="van de Pas B.A."/>
            <person name="Atteia A."/>
            <person name="Krab K."/>
            <person name="Hagen W.R."/>
            <person name="Goodwin L."/>
            <person name="Chain P."/>
            <person name="Boeren S."/>
            <person name="Maphosa F."/>
            <person name="Schraa G."/>
            <person name="de Vos W.M."/>
            <person name="van der Oost J."/>
            <person name="Smidt H."/>
            <person name="Stams A.J."/>
        </authorList>
    </citation>
    <scope>NUCLEOTIDE SEQUENCE [LARGE SCALE GENOMIC DNA]</scope>
    <source>
        <strain evidence="7">ATCC 51507 / DSM 9161 / JW/IU-DC1</strain>
    </source>
</reference>
<keyword evidence="1" id="KW-0004">4Fe-4S</keyword>
<keyword evidence="2" id="KW-0479">Metal-binding</keyword>
<dbReference type="KEGG" id="ddh:Desde_1547"/>
<feature type="domain" description="4Fe-4S ferredoxin-type" evidence="5">
    <location>
        <begin position="5"/>
        <end position="34"/>
    </location>
</feature>
<keyword evidence="4" id="KW-0411">Iron-sulfur</keyword>
<proteinExistence type="predicted"/>
<dbReference type="EMBL" id="CP003348">
    <property type="protein sequence ID" value="AFL99954.1"/>
    <property type="molecule type" value="Genomic_DNA"/>
</dbReference>
<dbReference type="CDD" id="cd10551">
    <property type="entry name" value="PsrB"/>
    <property type="match status" value="1"/>
</dbReference>
<accession>I4A7M0</accession>
<evidence type="ECO:0000259" key="5">
    <source>
        <dbReference type="PROSITE" id="PS51379"/>
    </source>
</evidence>
<dbReference type="PANTHER" id="PTHR43177:SF3">
    <property type="entry name" value="PROTEIN NRFC HOMOLOG"/>
    <property type="match status" value="1"/>
</dbReference>
<evidence type="ECO:0000256" key="4">
    <source>
        <dbReference type="ARBA" id="ARBA00023014"/>
    </source>
</evidence>
<dbReference type="OrthoDB" id="9810688at2"/>
<organism evidence="6 7">
    <name type="scientific">Desulfitobacterium dehalogenans (strain ATCC 51507 / DSM 9161 / JW/IU-DC1)</name>
    <dbReference type="NCBI Taxonomy" id="756499"/>
    <lineage>
        <taxon>Bacteria</taxon>
        <taxon>Bacillati</taxon>
        <taxon>Bacillota</taxon>
        <taxon>Clostridia</taxon>
        <taxon>Eubacteriales</taxon>
        <taxon>Desulfitobacteriaceae</taxon>
        <taxon>Desulfitobacterium</taxon>
    </lineage>
</organism>
<evidence type="ECO:0000256" key="2">
    <source>
        <dbReference type="ARBA" id="ARBA00022723"/>
    </source>
</evidence>
<dbReference type="AlphaFoldDB" id="I4A7M0"/>
<dbReference type="Proteomes" id="UP000006053">
    <property type="component" value="Chromosome"/>
</dbReference>
<gene>
    <name evidence="6" type="ordered locus">Desde_1547</name>
</gene>